<sequence>MSEQQYVYRTHRTSPGLTEAEIIVLISSVLFFIAFLMSLFTQYKAENTMFKSLVQIILTNKNWAIRNYDEGERNVYHASISTSIHNQDRKMLLPEGIQTDIDKEYLIV</sequence>
<name>A0AC35TV71_9BILA</name>
<proteinExistence type="predicted"/>
<reference evidence="2" key="1">
    <citation type="submission" date="2016-11" db="UniProtKB">
        <authorList>
            <consortium name="WormBaseParasite"/>
        </authorList>
    </citation>
    <scope>IDENTIFICATION</scope>
    <source>
        <strain evidence="2">KR3021</strain>
    </source>
</reference>
<dbReference type="WBParaSite" id="RSKR_0000430200.1">
    <property type="protein sequence ID" value="RSKR_0000430200.1"/>
    <property type="gene ID" value="RSKR_0000430200"/>
</dbReference>
<evidence type="ECO:0000313" key="1">
    <source>
        <dbReference type="Proteomes" id="UP000095286"/>
    </source>
</evidence>
<protein>
    <submittedName>
        <fullName evidence="2">Col_cuticle_N domain-containing protein</fullName>
    </submittedName>
</protein>
<organism evidence="1 2">
    <name type="scientific">Rhabditophanes sp. KR3021</name>
    <dbReference type="NCBI Taxonomy" id="114890"/>
    <lineage>
        <taxon>Eukaryota</taxon>
        <taxon>Metazoa</taxon>
        <taxon>Ecdysozoa</taxon>
        <taxon>Nematoda</taxon>
        <taxon>Chromadorea</taxon>
        <taxon>Rhabditida</taxon>
        <taxon>Tylenchina</taxon>
        <taxon>Panagrolaimomorpha</taxon>
        <taxon>Strongyloidoidea</taxon>
        <taxon>Alloionematidae</taxon>
        <taxon>Rhabditophanes</taxon>
    </lineage>
</organism>
<accession>A0AC35TV71</accession>
<evidence type="ECO:0000313" key="2">
    <source>
        <dbReference type="WBParaSite" id="RSKR_0000430200.1"/>
    </source>
</evidence>
<dbReference type="Proteomes" id="UP000095286">
    <property type="component" value="Unplaced"/>
</dbReference>